<dbReference type="InterPro" id="IPR012409">
    <property type="entry name" value="Sirohaem_synth"/>
</dbReference>
<dbReference type="Proteomes" id="UP001589702">
    <property type="component" value="Unassembled WGS sequence"/>
</dbReference>
<dbReference type="InterPro" id="IPR035996">
    <property type="entry name" value="4pyrrol_Methylase_sf"/>
</dbReference>
<evidence type="ECO:0000256" key="10">
    <source>
        <dbReference type="ARBA" id="ARBA00023268"/>
    </source>
</evidence>
<keyword evidence="9" id="KW-0627">Porphyrin biosynthesis</keyword>
<evidence type="ECO:0000256" key="2">
    <source>
        <dbReference type="ARBA" id="ARBA00022573"/>
    </source>
</evidence>
<dbReference type="InterPro" id="IPR014777">
    <property type="entry name" value="4pyrrole_Mease_sub1"/>
</dbReference>
<comment type="catalytic activity">
    <reaction evidence="11">
        <text>precorrin-2 + NAD(+) = sirohydrochlorin + NADH + 2 H(+)</text>
        <dbReference type="Rhea" id="RHEA:15613"/>
        <dbReference type="ChEBI" id="CHEBI:15378"/>
        <dbReference type="ChEBI" id="CHEBI:57540"/>
        <dbReference type="ChEBI" id="CHEBI:57945"/>
        <dbReference type="ChEBI" id="CHEBI:58351"/>
        <dbReference type="ChEBI" id="CHEBI:58827"/>
        <dbReference type="EC" id="1.3.1.76"/>
    </reaction>
</comment>
<dbReference type="SUPFAM" id="SSF51735">
    <property type="entry name" value="NAD(P)-binding Rossmann-fold domains"/>
    <property type="match status" value="1"/>
</dbReference>
<dbReference type="Pfam" id="PF00590">
    <property type="entry name" value="TP_methylase"/>
    <property type="match status" value="1"/>
</dbReference>
<dbReference type="InterPro" id="IPR050161">
    <property type="entry name" value="Siro_Cobalamin_biosynth"/>
</dbReference>
<keyword evidence="14" id="KW-1185">Reference proteome</keyword>
<dbReference type="RefSeq" id="WP_234748953.1">
    <property type="nucleotide sequence ID" value="NZ_BAAAWN010000001.1"/>
</dbReference>
<keyword evidence="6" id="KW-0560">Oxidoreductase</keyword>
<keyword evidence="10" id="KW-0511">Multifunctional enzyme</keyword>
<dbReference type="NCBIfam" id="TIGR01470">
    <property type="entry name" value="cysG_Nterm"/>
    <property type="match status" value="1"/>
</dbReference>
<evidence type="ECO:0000313" key="13">
    <source>
        <dbReference type="EMBL" id="MFB9818635.1"/>
    </source>
</evidence>
<evidence type="ECO:0000256" key="4">
    <source>
        <dbReference type="ARBA" id="ARBA00022679"/>
    </source>
</evidence>
<proteinExistence type="predicted"/>
<dbReference type="InterPro" id="IPR000878">
    <property type="entry name" value="4pyrrol_Mease"/>
</dbReference>
<evidence type="ECO:0000256" key="11">
    <source>
        <dbReference type="ARBA" id="ARBA00047561"/>
    </source>
</evidence>
<name>A0ABV5XWS6_ARTRM</name>
<keyword evidence="4 13" id="KW-0808">Transferase</keyword>
<dbReference type="InterPro" id="IPR036291">
    <property type="entry name" value="NAD(P)-bd_dom_sf"/>
</dbReference>
<dbReference type="PANTHER" id="PTHR45790">
    <property type="entry name" value="SIROHEME SYNTHASE-RELATED"/>
    <property type="match status" value="1"/>
</dbReference>
<feature type="domain" description="Tetrapyrrole methylase" evidence="12">
    <location>
        <begin position="166"/>
        <end position="369"/>
    </location>
</feature>
<dbReference type="PIRSF" id="PIRSF036426">
    <property type="entry name" value="Sirohaem_synth"/>
    <property type="match status" value="1"/>
</dbReference>
<dbReference type="Gene3D" id="3.30.950.10">
    <property type="entry name" value="Methyltransferase, Cobalt-precorrin-4 Transmethylase, Domain 2"/>
    <property type="match status" value="1"/>
</dbReference>
<reference evidence="13 14" key="1">
    <citation type="submission" date="2024-09" db="EMBL/GenBank/DDBJ databases">
        <authorList>
            <person name="Sun Q."/>
            <person name="Mori K."/>
        </authorList>
    </citation>
    <scope>NUCLEOTIDE SEQUENCE [LARGE SCALE GENOMIC DNA]</scope>
    <source>
        <strain evidence="13 14">JCM 1334</strain>
    </source>
</reference>
<dbReference type="NCBIfam" id="NF004790">
    <property type="entry name" value="PRK06136.1"/>
    <property type="match status" value="1"/>
</dbReference>
<dbReference type="GO" id="GO:0032259">
    <property type="term" value="P:methylation"/>
    <property type="evidence" value="ECO:0007669"/>
    <property type="project" value="UniProtKB-KW"/>
</dbReference>
<keyword evidence="7" id="KW-0520">NAD</keyword>
<comment type="pathway">
    <text evidence="1">Porphyrin-containing compound metabolism; siroheme biosynthesis; sirohydrochlorin from precorrin-2: step 1/1.</text>
</comment>
<evidence type="ECO:0000256" key="8">
    <source>
        <dbReference type="ARBA" id="ARBA00023239"/>
    </source>
</evidence>
<keyword evidence="5" id="KW-0949">S-adenosyl-L-methionine</keyword>
<dbReference type="Gene3D" id="3.40.50.720">
    <property type="entry name" value="NAD(P)-binding Rossmann-like Domain"/>
    <property type="match status" value="1"/>
</dbReference>
<sequence length="418" mass="43413">MAIQDIYPTALRLLGRPVLVVGGGPVAARRAKGLLDAGARVTVVAPLASDALRELAASGLLTWEPRTYLSSDVDGVWFVQTATGVAAVDAQVAADAEAQRIWCVNASDHESSAAWTPAVAVVDDVKIAINAGGDPRRAMALRDAVATALETGDLPLRRRRASTGSVALVGGGPGDSGLITVRGRRLLGQADVVVADRLGPRDLLQELAPDVRVIEVGKTPGHHPVPQLEINRILVEEALAGHRVVRLKGGDPYVLGRGGEEAEFCRQNGVEVEVVPGVTSAISVPAAAGIPVTHRGLAKGFSVVTGHEELSEVPARPDHTVILLMGVAKLRESAAALAASGMPLDTPVGIVENGYMPEQRVTIGTLATIADQAEAAGVANPAVIVIGDVVRVSPFAPEHFKTADYSTLSPNKPRVVTP</sequence>
<keyword evidence="8" id="KW-0456">Lyase</keyword>
<dbReference type="InterPro" id="IPR014776">
    <property type="entry name" value="4pyrrole_Mease_sub2"/>
</dbReference>
<protein>
    <submittedName>
        <fullName evidence="13">Uroporphyrinogen-III C-methyltransferase</fullName>
        <ecNumber evidence="13">2.1.1.107</ecNumber>
    </submittedName>
</protein>
<evidence type="ECO:0000256" key="1">
    <source>
        <dbReference type="ARBA" id="ARBA00005010"/>
    </source>
</evidence>
<comment type="caution">
    <text evidence="13">The sequence shown here is derived from an EMBL/GenBank/DDBJ whole genome shotgun (WGS) entry which is preliminary data.</text>
</comment>
<keyword evidence="2" id="KW-0169">Cobalamin biosynthesis</keyword>
<evidence type="ECO:0000313" key="14">
    <source>
        <dbReference type="Proteomes" id="UP001589702"/>
    </source>
</evidence>
<evidence type="ECO:0000256" key="3">
    <source>
        <dbReference type="ARBA" id="ARBA00022603"/>
    </source>
</evidence>
<dbReference type="CDD" id="cd11642">
    <property type="entry name" value="SUMT"/>
    <property type="match status" value="1"/>
</dbReference>
<evidence type="ECO:0000259" key="12">
    <source>
        <dbReference type="Pfam" id="PF00590"/>
    </source>
</evidence>
<evidence type="ECO:0000256" key="7">
    <source>
        <dbReference type="ARBA" id="ARBA00023027"/>
    </source>
</evidence>
<dbReference type="Gene3D" id="3.40.1010.10">
    <property type="entry name" value="Cobalt-precorrin-4 Transmethylase, Domain 1"/>
    <property type="match status" value="1"/>
</dbReference>
<dbReference type="EMBL" id="JBHMBC010000007">
    <property type="protein sequence ID" value="MFB9818635.1"/>
    <property type="molecule type" value="Genomic_DNA"/>
</dbReference>
<evidence type="ECO:0000256" key="5">
    <source>
        <dbReference type="ARBA" id="ARBA00022691"/>
    </source>
</evidence>
<dbReference type="InterPro" id="IPR006366">
    <property type="entry name" value="CobA/CysG_C"/>
</dbReference>
<accession>A0ABV5XWS6</accession>
<evidence type="ECO:0000256" key="9">
    <source>
        <dbReference type="ARBA" id="ARBA00023244"/>
    </source>
</evidence>
<gene>
    <name evidence="13" type="primary">cobA</name>
    <name evidence="13" type="ORF">ACFFP1_03865</name>
</gene>
<dbReference type="EC" id="2.1.1.107" evidence="13"/>
<dbReference type="Pfam" id="PF13241">
    <property type="entry name" value="NAD_binding_7"/>
    <property type="match status" value="1"/>
</dbReference>
<evidence type="ECO:0000256" key="6">
    <source>
        <dbReference type="ARBA" id="ARBA00023002"/>
    </source>
</evidence>
<dbReference type="PANTHER" id="PTHR45790:SF3">
    <property type="entry name" value="S-ADENOSYL-L-METHIONINE-DEPENDENT UROPORPHYRINOGEN III METHYLTRANSFERASE, CHLOROPLASTIC"/>
    <property type="match status" value="1"/>
</dbReference>
<organism evidence="13 14">
    <name type="scientific">Arthrobacter ramosus</name>
    <dbReference type="NCBI Taxonomy" id="1672"/>
    <lineage>
        <taxon>Bacteria</taxon>
        <taxon>Bacillati</taxon>
        <taxon>Actinomycetota</taxon>
        <taxon>Actinomycetes</taxon>
        <taxon>Micrococcales</taxon>
        <taxon>Micrococcaceae</taxon>
        <taxon>Arthrobacter</taxon>
    </lineage>
</organism>
<dbReference type="NCBIfam" id="TIGR01469">
    <property type="entry name" value="cobA_cysG_Cterm"/>
    <property type="match status" value="1"/>
</dbReference>
<dbReference type="SUPFAM" id="SSF53790">
    <property type="entry name" value="Tetrapyrrole methylase"/>
    <property type="match status" value="1"/>
</dbReference>
<keyword evidence="3 13" id="KW-0489">Methyltransferase</keyword>
<dbReference type="GO" id="GO:0004851">
    <property type="term" value="F:uroporphyrin-III C-methyltransferase activity"/>
    <property type="evidence" value="ECO:0007669"/>
    <property type="project" value="UniProtKB-EC"/>
</dbReference>
<dbReference type="InterPro" id="IPR006367">
    <property type="entry name" value="Sirohaem_synthase_N"/>
</dbReference>